<dbReference type="InterPro" id="IPR018062">
    <property type="entry name" value="HTH_AraC-typ_CS"/>
</dbReference>
<dbReference type="InterPro" id="IPR018060">
    <property type="entry name" value="HTH_AraC"/>
</dbReference>
<evidence type="ECO:0000256" key="1">
    <source>
        <dbReference type="ARBA" id="ARBA00023015"/>
    </source>
</evidence>
<dbReference type="PROSITE" id="PS00041">
    <property type="entry name" value="HTH_ARAC_FAMILY_1"/>
    <property type="match status" value="1"/>
</dbReference>
<dbReference type="PROSITE" id="PS01124">
    <property type="entry name" value="HTH_ARAC_FAMILY_2"/>
    <property type="match status" value="1"/>
</dbReference>
<dbReference type="Gene3D" id="1.10.10.60">
    <property type="entry name" value="Homeodomain-like"/>
    <property type="match status" value="1"/>
</dbReference>
<dbReference type="Proteomes" id="UP000238375">
    <property type="component" value="Unassembled WGS sequence"/>
</dbReference>
<reference evidence="6 7" key="1">
    <citation type="submission" date="2018-03" db="EMBL/GenBank/DDBJ databases">
        <title>Genomic Encyclopedia of Archaeal and Bacterial Type Strains, Phase II (KMG-II): from individual species to whole genera.</title>
        <authorList>
            <person name="Goeker M."/>
        </authorList>
    </citation>
    <scope>NUCLEOTIDE SEQUENCE [LARGE SCALE GENOMIC DNA]</scope>
    <source>
        <strain evidence="6 7">DSM 28354</strain>
    </source>
</reference>
<keyword evidence="7" id="KW-1185">Reference proteome</keyword>
<name>A0A2T0SHC8_9BACT</name>
<evidence type="ECO:0000256" key="4">
    <source>
        <dbReference type="SAM" id="MobiDB-lite"/>
    </source>
</evidence>
<dbReference type="PANTHER" id="PTHR47893">
    <property type="entry name" value="REGULATORY PROTEIN PCHR"/>
    <property type="match status" value="1"/>
</dbReference>
<comment type="caution">
    <text evidence="6">The sequence shown here is derived from an EMBL/GenBank/DDBJ whole genome shotgun (WGS) entry which is preliminary data.</text>
</comment>
<evidence type="ECO:0000256" key="2">
    <source>
        <dbReference type="ARBA" id="ARBA00023125"/>
    </source>
</evidence>
<gene>
    <name evidence="6" type="ORF">CLV58_12072</name>
</gene>
<keyword evidence="2 6" id="KW-0238">DNA-binding</keyword>
<dbReference type="InterPro" id="IPR053142">
    <property type="entry name" value="PchR_regulatory_protein"/>
</dbReference>
<evidence type="ECO:0000313" key="7">
    <source>
        <dbReference type="Proteomes" id="UP000238375"/>
    </source>
</evidence>
<protein>
    <submittedName>
        <fullName evidence="6">AraC-like DNA-binding protein</fullName>
    </submittedName>
</protein>
<keyword evidence="1" id="KW-0805">Transcription regulation</keyword>
<dbReference type="OrthoDB" id="799767at2"/>
<evidence type="ECO:0000313" key="6">
    <source>
        <dbReference type="EMBL" id="PRY32820.1"/>
    </source>
</evidence>
<dbReference type="SUPFAM" id="SSF46689">
    <property type="entry name" value="Homeodomain-like"/>
    <property type="match status" value="2"/>
</dbReference>
<dbReference type="Pfam" id="PF12833">
    <property type="entry name" value="HTH_18"/>
    <property type="match status" value="1"/>
</dbReference>
<proteinExistence type="predicted"/>
<feature type="region of interest" description="Disordered" evidence="4">
    <location>
        <begin position="1"/>
        <end position="25"/>
    </location>
</feature>
<dbReference type="AlphaFoldDB" id="A0A2T0SHC8"/>
<sequence length="312" mass="35599">MKTTYQPGENQRQSDPQETAQTSQQTLGYTLHTSEIRFDDFGLTWGTYLNPAPQTLTVHPSRTAVVSHIRLTDSGFPKRPKAGTLAENQFVVYREPAHAYDLHLAATSSRPRLFFELSLSEGFFTRLLTNESPFLTNFPVQPRLPSPDLTFSARVVPAMHALITQMQQTTYQGHLRELYLEAKAIELFLVQVQQLDGLPALRPITLSARDIDCLYEVKNQIDAHYEQPGSLLDLARQVGINQQKLKHGFKVLFNTTVFGYVTEVRMEEAKRLLLDERLLVNEVADRIGYKHPHHFTAAFKRRYGYLPKALKS</sequence>
<evidence type="ECO:0000259" key="5">
    <source>
        <dbReference type="PROSITE" id="PS01124"/>
    </source>
</evidence>
<dbReference type="RefSeq" id="WP_106139698.1">
    <property type="nucleotide sequence ID" value="NZ_PVTE01000020.1"/>
</dbReference>
<dbReference type="InterPro" id="IPR009057">
    <property type="entry name" value="Homeodomain-like_sf"/>
</dbReference>
<dbReference type="GO" id="GO:0043565">
    <property type="term" value="F:sequence-specific DNA binding"/>
    <property type="evidence" value="ECO:0007669"/>
    <property type="project" value="InterPro"/>
</dbReference>
<dbReference type="EMBL" id="PVTE01000020">
    <property type="protein sequence ID" value="PRY32820.1"/>
    <property type="molecule type" value="Genomic_DNA"/>
</dbReference>
<dbReference type="PANTHER" id="PTHR47893:SF1">
    <property type="entry name" value="REGULATORY PROTEIN PCHR"/>
    <property type="match status" value="1"/>
</dbReference>
<dbReference type="SMART" id="SM00342">
    <property type="entry name" value="HTH_ARAC"/>
    <property type="match status" value="1"/>
</dbReference>
<feature type="domain" description="HTH araC/xylS-type" evidence="5">
    <location>
        <begin position="215"/>
        <end position="312"/>
    </location>
</feature>
<keyword evidence="3" id="KW-0804">Transcription</keyword>
<evidence type="ECO:0000256" key="3">
    <source>
        <dbReference type="ARBA" id="ARBA00023163"/>
    </source>
</evidence>
<organism evidence="6 7">
    <name type="scientific">Spirosoma oryzae</name>
    <dbReference type="NCBI Taxonomy" id="1469603"/>
    <lineage>
        <taxon>Bacteria</taxon>
        <taxon>Pseudomonadati</taxon>
        <taxon>Bacteroidota</taxon>
        <taxon>Cytophagia</taxon>
        <taxon>Cytophagales</taxon>
        <taxon>Cytophagaceae</taxon>
        <taxon>Spirosoma</taxon>
    </lineage>
</organism>
<accession>A0A2T0SHC8</accession>
<dbReference type="GO" id="GO:0003700">
    <property type="term" value="F:DNA-binding transcription factor activity"/>
    <property type="evidence" value="ECO:0007669"/>
    <property type="project" value="InterPro"/>
</dbReference>